<protein>
    <submittedName>
        <fullName evidence="1">Uncharacterized protein</fullName>
    </submittedName>
</protein>
<dbReference type="EMBL" id="UINC01026458">
    <property type="protein sequence ID" value="SVB03944.1"/>
    <property type="molecule type" value="Genomic_DNA"/>
</dbReference>
<reference evidence="1" key="1">
    <citation type="submission" date="2018-05" db="EMBL/GenBank/DDBJ databases">
        <authorList>
            <person name="Lanie J.A."/>
            <person name="Ng W.-L."/>
            <person name="Kazmierczak K.M."/>
            <person name="Andrzejewski T.M."/>
            <person name="Davidsen T.M."/>
            <person name="Wayne K.J."/>
            <person name="Tettelin H."/>
            <person name="Glass J.I."/>
            <person name="Rusch D."/>
            <person name="Podicherti R."/>
            <person name="Tsui H.-C.T."/>
            <person name="Winkler M.E."/>
        </authorList>
    </citation>
    <scope>NUCLEOTIDE SEQUENCE</scope>
</reference>
<sequence>MVQAFFLYSKLPVIPLISAELILDCFKILIKTQSRNNDRSKIFSNDCRSLFFISLEIKNDIGIREFSKSSNSLELIRFSIEEIKFIY</sequence>
<accession>A0A382ARE1</accession>
<dbReference type="AlphaFoldDB" id="A0A382ARE1"/>
<name>A0A382ARE1_9ZZZZ</name>
<proteinExistence type="predicted"/>
<evidence type="ECO:0000313" key="1">
    <source>
        <dbReference type="EMBL" id="SVB03944.1"/>
    </source>
</evidence>
<organism evidence="1">
    <name type="scientific">marine metagenome</name>
    <dbReference type="NCBI Taxonomy" id="408172"/>
    <lineage>
        <taxon>unclassified sequences</taxon>
        <taxon>metagenomes</taxon>
        <taxon>ecological metagenomes</taxon>
    </lineage>
</organism>
<gene>
    <name evidence="1" type="ORF">METZ01_LOCUS156798</name>
</gene>